<dbReference type="GO" id="GO:0016020">
    <property type="term" value="C:membrane"/>
    <property type="evidence" value="ECO:0007669"/>
    <property type="project" value="InterPro"/>
</dbReference>
<comment type="domain">
    <text evidence="4">The HXXXXD motif is essential for acyltransferase activity and may constitute the binding site for the phosphate moiety of the glycerol-3-phosphate.</text>
</comment>
<dbReference type="GO" id="GO:0006654">
    <property type="term" value="P:phosphatidic acid biosynthetic process"/>
    <property type="evidence" value="ECO:0007669"/>
    <property type="project" value="TreeGrafter"/>
</dbReference>
<dbReference type="RefSeq" id="WP_089857815.1">
    <property type="nucleotide sequence ID" value="NZ_FOTI01000001.1"/>
</dbReference>
<keyword evidence="2 4" id="KW-0808">Transferase</keyword>
<keyword evidence="4" id="KW-1208">Phospholipid metabolism</keyword>
<evidence type="ECO:0000313" key="6">
    <source>
        <dbReference type="EMBL" id="SFL06379.1"/>
    </source>
</evidence>
<dbReference type="SMART" id="SM00563">
    <property type="entry name" value="PlsC"/>
    <property type="match status" value="1"/>
</dbReference>
<evidence type="ECO:0000256" key="3">
    <source>
        <dbReference type="ARBA" id="ARBA00023315"/>
    </source>
</evidence>
<reference evidence="6 7" key="1">
    <citation type="submission" date="2016-10" db="EMBL/GenBank/DDBJ databases">
        <authorList>
            <person name="de Groot N.N."/>
        </authorList>
    </citation>
    <scope>NUCLEOTIDE SEQUENCE [LARGE SCALE GENOMIC DNA]</scope>
    <source>
        <strain evidence="6 7">ATCC 51327</strain>
    </source>
</reference>
<feature type="domain" description="Phospholipid/glycerol acyltransferase" evidence="5">
    <location>
        <begin position="37"/>
        <end position="149"/>
    </location>
</feature>
<dbReference type="Proteomes" id="UP000199006">
    <property type="component" value="Unassembled WGS sequence"/>
</dbReference>
<protein>
    <recommendedName>
        <fullName evidence="4">1-acyl-sn-glycerol-3-phosphate acyltransferase</fullName>
        <ecNumber evidence="4">2.3.1.51</ecNumber>
    </recommendedName>
</protein>
<keyword evidence="4" id="KW-0444">Lipid biosynthesis</keyword>
<dbReference type="PANTHER" id="PTHR10434:SF11">
    <property type="entry name" value="1-ACYL-SN-GLYCEROL-3-PHOSPHATE ACYLTRANSFERASE"/>
    <property type="match status" value="1"/>
</dbReference>
<keyword evidence="3 4" id="KW-0012">Acyltransferase</keyword>
<evidence type="ECO:0000256" key="2">
    <source>
        <dbReference type="ARBA" id="ARBA00022679"/>
    </source>
</evidence>
<dbReference type="CDD" id="cd07989">
    <property type="entry name" value="LPLAT_AGPAT-like"/>
    <property type="match status" value="1"/>
</dbReference>
<accession>A0A1I4EM51</accession>
<comment type="catalytic activity">
    <reaction evidence="4">
        <text>a 1-acyl-sn-glycero-3-phosphate + an acyl-CoA = a 1,2-diacyl-sn-glycero-3-phosphate + CoA</text>
        <dbReference type="Rhea" id="RHEA:19709"/>
        <dbReference type="ChEBI" id="CHEBI:57287"/>
        <dbReference type="ChEBI" id="CHEBI:57970"/>
        <dbReference type="ChEBI" id="CHEBI:58342"/>
        <dbReference type="ChEBI" id="CHEBI:58608"/>
        <dbReference type="EC" id="2.3.1.51"/>
    </reaction>
</comment>
<dbReference type="Pfam" id="PF01553">
    <property type="entry name" value="Acyltransferase"/>
    <property type="match status" value="1"/>
</dbReference>
<dbReference type="InterPro" id="IPR002123">
    <property type="entry name" value="Plipid/glycerol_acylTrfase"/>
</dbReference>
<dbReference type="GO" id="GO:0003841">
    <property type="term" value="F:1-acylglycerol-3-phosphate O-acyltransferase activity"/>
    <property type="evidence" value="ECO:0007669"/>
    <property type="project" value="UniProtKB-UniRule"/>
</dbReference>
<evidence type="ECO:0000259" key="5">
    <source>
        <dbReference type="SMART" id="SM00563"/>
    </source>
</evidence>
<keyword evidence="7" id="KW-1185">Reference proteome</keyword>
<comment type="similarity">
    <text evidence="1 4">Belongs to the 1-acyl-sn-glycerol-3-phosphate acyltransferase family.</text>
</comment>
<name>A0A1I4EM51_9FIRM</name>
<proteinExistence type="inferred from homology"/>
<dbReference type="STRING" id="29563.SAMN02983006_00031"/>
<organism evidence="6 7">
    <name type="scientific">Halanaerobium salsuginis</name>
    <dbReference type="NCBI Taxonomy" id="29563"/>
    <lineage>
        <taxon>Bacteria</taxon>
        <taxon>Bacillati</taxon>
        <taxon>Bacillota</taxon>
        <taxon>Clostridia</taxon>
        <taxon>Halanaerobiales</taxon>
        <taxon>Halanaerobiaceae</taxon>
        <taxon>Halanaerobium</taxon>
    </lineage>
</organism>
<gene>
    <name evidence="6" type="ORF">SAMN02983006_00031</name>
</gene>
<dbReference type="AlphaFoldDB" id="A0A1I4EM51"/>
<sequence length="195" mass="21369">MKDIIYQVIRVILLAVFKLFLGIEVKGKENIPAQGGAIIMSNHISALDPPLLAAIFPRPVRFMAKKELFDNILLRFVLFLAGSFPVDRGKVDISAVKNALQVIKDDQILGIFPEGTRRPEGKPGLPKAGSVMLAIKSKSPILPVGIKNINRAGRVTVSIGQPFTMEEFTDHKLTSAEKKAAAKYIKDKIVAQINL</sequence>
<dbReference type="EMBL" id="FOTI01000001">
    <property type="protein sequence ID" value="SFL06379.1"/>
    <property type="molecule type" value="Genomic_DNA"/>
</dbReference>
<dbReference type="EC" id="2.3.1.51" evidence="4"/>
<evidence type="ECO:0000313" key="7">
    <source>
        <dbReference type="Proteomes" id="UP000199006"/>
    </source>
</evidence>
<dbReference type="OrthoDB" id="9803035at2"/>
<keyword evidence="4" id="KW-0594">Phospholipid biosynthesis</keyword>
<dbReference type="NCBIfam" id="TIGR00530">
    <property type="entry name" value="AGP_acyltrn"/>
    <property type="match status" value="1"/>
</dbReference>
<keyword evidence="4" id="KW-0443">Lipid metabolism</keyword>
<dbReference type="PANTHER" id="PTHR10434">
    <property type="entry name" value="1-ACYL-SN-GLYCEROL-3-PHOSPHATE ACYLTRANSFERASE"/>
    <property type="match status" value="1"/>
</dbReference>
<evidence type="ECO:0000256" key="4">
    <source>
        <dbReference type="RuleBase" id="RU361267"/>
    </source>
</evidence>
<dbReference type="InterPro" id="IPR004552">
    <property type="entry name" value="AGP_acyltrans"/>
</dbReference>
<evidence type="ECO:0000256" key="1">
    <source>
        <dbReference type="ARBA" id="ARBA00008655"/>
    </source>
</evidence>
<dbReference type="SUPFAM" id="SSF69593">
    <property type="entry name" value="Glycerol-3-phosphate (1)-acyltransferase"/>
    <property type="match status" value="1"/>
</dbReference>